<keyword evidence="1" id="KW-0175">Coiled coil</keyword>
<evidence type="ECO:0000313" key="2">
    <source>
        <dbReference type="EMBL" id="QBK93690.1"/>
    </source>
</evidence>
<organism evidence="2">
    <name type="scientific">Pithovirus LCPAC406</name>
    <dbReference type="NCBI Taxonomy" id="2506599"/>
    <lineage>
        <taxon>Viruses</taxon>
        <taxon>Pithoviruses</taxon>
    </lineage>
</organism>
<accession>A0A481ZF75</accession>
<name>A0A481ZF75_9VIRU</name>
<reference evidence="2" key="1">
    <citation type="journal article" date="2019" name="MBio">
        <title>Virus Genomes from Deep Sea Sediments Expand the Ocean Megavirome and Support Independent Origins of Viral Gigantism.</title>
        <authorList>
            <person name="Backstrom D."/>
            <person name="Yutin N."/>
            <person name="Jorgensen S.L."/>
            <person name="Dharamshi J."/>
            <person name="Homa F."/>
            <person name="Zaremba-Niedwiedzka K."/>
            <person name="Spang A."/>
            <person name="Wolf Y.I."/>
            <person name="Koonin E.V."/>
            <person name="Ettema T.J."/>
        </authorList>
    </citation>
    <scope>NUCLEOTIDE SEQUENCE</scope>
</reference>
<gene>
    <name evidence="2" type="ORF">LCPAC406_00040</name>
</gene>
<dbReference type="EMBL" id="MK500604">
    <property type="protein sequence ID" value="QBK93690.1"/>
    <property type="molecule type" value="Genomic_DNA"/>
</dbReference>
<protein>
    <submittedName>
        <fullName evidence="2">Uncharacterized protein</fullName>
    </submittedName>
</protein>
<proteinExistence type="predicted"/>
<sequence length="124" mass="14823">MDTDMMFKKISIYQRAMIDFTHVKSEYETKFKTQTELLEMYKIMMKLNTKGDEIDNLLQPKIETIQKEIEFTQEKINQGEQEIKSIQEKITDLYSLMRPELDKQIENCENNGLHGMVNRLFNFS</sequence>
<evidence type="ECO:0000256" key="1">
    <source>
        <dbReference type="SAM" id="Coils"/>
    </source>
</evidence>
<feature type="coiled-coil region" evidence="1">
    <location>
        <begin position="62"/>
        <end position="89"/>
    </location>
</feature>